<evidence type="ECO:0000256" key="4">
    <source>
        <dbReference type="ARBA" id="ARBA00022989"/>
    </source>
</evidence>
<dbReference type="AlphaFoldDB" id="A0A554LJZ9"/>
<dbReference type="PRINTS" id="PR00813">
    <property type="entry name" value="BCTERIALGSPG"/>
</dbReference>
<dbReference type="Pfam" id="PF07963">
    <property type="entry name" value="N_methyl"/>
    <property type="match status" value="1"/>
</dbReference>
<dbReference type="GO" id="GO:0015627">
    <property type="term" value="C:type II protein secretion system complex"/>
    <property type="evidence" value="ECO:0007669"/>
    <property type="project" value="InterPro"/>
</dbReference>
<dbReference type="InterPro" id="IPR000983">
    <property type="entry name" value="Bac_GSPG_pilin"/>
</dbReference>
<evidence type="ECO:0000256" key="2">
    <source>
        <dbReference type="ARBA" id="ARBA00022481"/>
    </source>
</evidence>
<reference evidence="7 8" key="1">
    <citation type="submission" date="2017-07" db="EMBL/GenBank/DDBJ databases">
        <title>Mechanisms for carbon and nitrogen cycling indicate functional differentiation within the Candidate Phyla Radiation.</title>
        <authorList>
            <person name="Danczak R.E."/>
            <person name="Johnston M.D."/>
            <person name="Kenah C."/>
            <person name="Slattery M."/>
            <person name="Wrighton K.C."/>
            <person name="Wilkins M.J."/>
        </authorList>
    </citation>
    <scope>NUCLEOTIDE SEQUENCE [LARGE SCALE GENOMIC DNA]</scope>
    <source>
        <strain evidence="7">Licking1014_7</strain>
    </source>
</reference>
<evidence type="ECO:0000256" key="5">
    <source>
        <dbReference type="ARBA" id="ARBA00023136"/>
    </source>
</evidence>
<dbReference type="InterPro" id="IPR012902">
    <property type="entry name" value="N_methyl_site"/>
</dbReference>
<gene>
    <name evidence="7" type="ORF">CEN89_216</name>
</gene>
<dbReference type="GO" id="GO:0015628">
    <property type="term" value="P:protein secretion by the type II secretion system"/>
    <property type="evidence" value="ECO:0007669"/>
    <property type="project" value="InterPro"/>
</dbReference>
<evidence type="ECO:0000256" key="6">
    <source>
        <dbReference type="SAM" id="Phobius"/>
    </source>
</evidence>
<protein>
    <submittedName>
        <fullName evidence="7">Prepilin-type N-terminal cleavage/methylation domain-containing protein</fullName>
    </submittedName>
</protein>
<comment type="subcellular location">
    <subcellularLocation>
        <location evidence="1">Membrane</location>
        <topology evidence="1">Single-pass membrane protein</topology>
    </subcellularLocation>
</comment>
<evidence type="ECO:0000256" key="1">
    <source>
        <dbReference type="ARBA" id="ARBA00004167"/>
    </source>
</evidence>
<dbReference type="GO" id="GO:0016020">
    <property type="term" value="C:membrane"/>
    <property type="evidence" value="ECO:0007669"/>
    <property type="project" value="UniProtKB-SubCell"/>
</dbReference>
<evidence type="ECO:0000313" key="8">
    <source>
        <dbReference type="Proteomes" id="UP000315689"/>
    </source>
</evidence>
<dbReference type="InterPro" id="IPR045584">
    <property type="entry name" value="Pilin-like"/>
</dbReference>
<comment type="caution">
    <text evidence="7">The sequence shown here is derived from an EMBL/GenBank/DDBJ whole genome shotgun (WGS) entry which is preliminary data.</text>
</comment>
<dbReference type="PANTHER" id="PTHR30093">
    <property type="entry name" value="GENERAL SECRETION PATHWAY PROTEIN G"/>
    <property type="match status" value="1"/>
</dbReference>
<dbReference type="PROSITE" id="PS00409">
    <property type="entry name" value="PROKAR_NTER_METHYL"/>
    <property type="match status" value="1"/>
</dbReference>
<keyword evidence="3 6" id="KW-0812">Transmembrane</keyword>
<dbReference type="SUPFAM" id="SSF54523">
    <property type="entry name" value="Pili subunits"/>
    <property type="match status" value="1"/>
</dbReference>
<organism evidence="7 8">
    <name type="scientific">Candidatus Berkelbacteria bacterium Licking1014_7</name>
    <dbReference type="NCBI Taxonomy" id="2017147"/>
    <lineage>
        <taxon>Bacteria</taxon>
        <taxon>Candidatus Berkelbacteria</taxon>
    </lineage>
</organism>
<evidence type="ECO:0000256" key="3">
    <source>
        <dbReference type="ARBA" id="ARBA00022692"/>
    </source>
</evidence>
<keyword evidence="2" id="KW-0488">Methylation</keyword>
<keyword evidence="4 6" id="KW-1133">Transmembrane helix</keyword>
<dbReference type="EMBL" id="VMGK01000005">
    <property type="protein sequence ID" value="TSC93206.1"/>
    <property type="molecule type" value="Genomic_DNA"/>
</dbReference>
<feature type="transmembrane region" description="Helical" evidence="6">
    <location>
        <begin position="30"/>
        <end position="51"/>
    </location>
</feature>
<proteinExistence type="predicted"/>
<evidence type="ECO:0000313" key="7">
    <source>
        <dbReference type="EMBL" id="TSC93206.1"/>
    </source>
</evidence>
<dbReference type="Gene3D" id="3.30.700.10">
    <property type="entry name" value="Glycoprotein, Type 4 Pilin"/>
    <property type="match status" value="1"/>
</dbReference>
<keyword evidence="5 6" id="KW-0472">Membrane</keyword>
<dbReference type="NCBIfam" id="TIGR02532">
    <property type="entry name" value="IV_pilin_GFxxxE"/>
    <property type="match status" value="1"/>
</dbReference>
<dbReference type="Proteomes" id="UP000315689">
    <property type="component" value="Unassembled WGS sequence"/>
</dbReference>
<dbReference type="PANTHER" id="PTHR30093:SF44">
    <property type="entry name" value="TYPE II SECRETION SYSTEM CORE PROTEIN G"/>
    <property type="match status" value="1"/>
</dbReference>
<name>A0A554LJZ9_9BACT</name>
<sequence length="162" mass="17343">MRRRVGKRNSGAGENMLEKAKREVKRGFSLIELLVVIAVIGILAGILLIGFNSARIKARDADRKSELVQLKTLVDIYMTDNTNAPAGTDINVSAINNDNPVGVFPDYKAGLATGPNGTEDEYKYTASGTDFTLGAKLEIAPSSTPKPCPTAFGATYNYCLGN</sequence>
<accession>A0A554LJZ9</accession>